<name>A0A843AHX1_METAZ</name>
<dbReference type="RefSeq" id="WP_278524043.1">
    <property type="nucleotide sequence ID" value="NZ_JADIIN010000071.1"/>
</dbReference>
<proteinExistence type="predicted"/>
<dbReference type="Gene3D" id="2.60.40.10">
    <property type="entry name" value="Immunoglobulins"/>
    <property type="match status" value="1"/>
</dbReference>
<reference evidence="1" key="1">
    <citation type="submission" date="2020-10" db="EMBL/GenBank/DDBJ databases">
        <title>Dehalococcoides mccartyi of a TCE/Cr reducing biochatode.</title>
        <authorList>
            <person name="Matturro B."/>
        </authorList>
    </citation>
    <scope>NUCLEOTIDE SEQUENCE</scope>
    <source>
        <strain evidence="1">Bin4</strain>
    </source>
</reference>
<dbReference type="EMBL" id="JADIIN010000071">
    <property type="protein sequence ID" value="MBF4469493.1"/>
    <property type="molecule type" value="Genomic_DNA"/>
</dbReference>
<comment type="caution">
    <text evidence="1">The sequence shown here is derived from an EMBL/GenBank/DDBJ whole genome shotgun (WGS) entry which is preliminary data.</text>
</comment>
<dbReference type="InterPro" id="IPR013783">
    <property type="entry name" value="Ig-like_fold"/>
</dbReference>
<dbReference type="InterPro" id="IPR008964">
    <property type="entry name" value="Invasin/intimin_cell_adhesion"/>
</dbReference>
<accession>A0A843AHX1</accession>
<dbReference type="SUPFAM" id="SSF49373">
    <property type="entry name" value="Invasin/intimin cell-adhesion fragments"/>
    <property type="match status" value="1"/>
</dbReference>
<sequence length="466" mass="53899">MKKLLIFLSILILIGIFALSPVNATNNITLSLNKNNITYGENSDVTITLKENGTPLHNKEVKLDIYSSSVNFFGETKKTNEKGQAMFNLSSLPTGYYNARMFYYDNYFYNQSDLKVNYGKAKASINLENLANYRTKITIKLTDNHENPLKGYSLDSYLNPPHKGKSLVVYKDGSWIEDGIDLISGNDLKTDNNGIITTIIDGIICKGEISFYLWDGNYKITNTVLINNKIPSKIKITETHLNSYYYFIYYSLLNYKETEINKQLKAIVDGKTYYGENNLLLIPVGKFKKYTVKLLFDGDSTYAKSEYTHTYTLTGKEIVKDQITGKLVKKFKKFGHTYAKYKIYNIIAYLNGKIKKSFSHYETSLYSTEKYKLFKTANEKIKINGFIPSIYLKNKLRIKAYYDGNNDIKLNYYFQYKKGGISKLAGYIKIHKYKTYYSWYNKQFLLSFSSNLNKKLAIKYARIIGW</sequence>
<protein>
    <recommendedName>
        <fullName evidence="3">Adhesin-like protein</fullName>
    </recommendedName>
</protein>
<gene>
    <name evidence="1" type="ORF">ISP01_08835</name>
</gene>
<dbReference type="AlphaFoldDB" id="A0A843AHX1"/>
<evidence type="ECO:0000313" key="1">
    <source>
        <dbReference type="EMBL" id="MBF4469493.1"/>
    </source>
</evidence>
<evidence type="ECO:0008006" key="3">
    <source>
        <dbReference type="Google" id="ProtNLM"/>
    </source>
</evidence>
<dbReference type="Proteomes" id="UP000658733">
    <property type="component" value="Unassembled WGS sequence"/>
</dbReference>
<evidence type="ECO:0000313" key="2">
    <source>
        <dbReference type="Proteomes" id="UP000658733"/>
    </source>
</evidence>
<organism evidence="1 2">
    <name type="scientific">Methanobrevibacter arboriphilus</name>
    <dbReference type="NCBI Taxonomy" id="39441"/>
    <lineage>
        <taxon>Archaea</taxon>
        <taxon>Methanobacteriati</taxon>
        <taxon>Methanobacteriota</taxon>
        <taxon>Methanomada group</taxon>
        <taxon>Methanobacteria</taxon>
        <taxon>Methanobacteriales</taxon>
        <taxon>Methanobacteriaceae</taxon>
        <taxon>Methanobrevibacter</taxon>
    </lineage>
</organism>